<evidence type="ECO:0000313" key="1">
    <source>
        <dbReference type="EMBL" id="KOX69165.1"/>
    </source>
</evidence>
<sequence length="256" mass="28205">MGDHWASLSGVVTTTSVSGVRSQRKDLNKHRSDGHFLEIGIRFLRAAISLKLPQAQSNLSLLELRNCIGRAVPSVEFSFAELERQRSSILANWASRPNRVATSASATTDSGCGFLWIFWKKLEGAKIDRRYIKYLKRDILCRQQYWYAKGSSGGRRVASQTKGVSVMSAADTRRSTTPEPHGGSTMGAYAGWCIINYRRCVGSHSVCADTQSGTLLIRACTDTVGGHTSAVKVGNPVICLALRPKLFLQRKRRPDS</sequence>
<proteinExistence type="predicted"/>
<accession>A0A0M8ZQP3</accession>
<protein>
    <submittedName>
        <fullName evidence="1">Uncharacterized protein</fullName>
    </submittedName>
</protein>
<name>A0A0M8ZQP3_9HYME</name>
<dbReference type="EMBL" id="KQ435898">
    <property type="protein sequence ID" value="KOX69165.1"/>
    <property type="molecule type" value="Genomic_DNA"/>
</dbReference>
<dbReference type="Proteomes" id="UP000053105">
    <property type="component" value="Unassembled WGS sequence"/>
</dbReference>
<gene>
    <name evidence="1" type="ORF">WN51_06318</name>
</gene>
<evidence type="ECO:0000313" key="2">
    <source>
        <dbReference type="Proteomes" id="UP000053105"/>
    </source>
</evidence>
<organism evidence="1 2">
    <name type="scientific">Melipona quadrifasciata</name>
    <dbReference type="NCBI Taxonomy" id="166423"/>
    <lineage>
        <taxon>Eukaryota</taxon>
        <taxon>Metazoa</taxon>
        <taxon>Ecdysozoa</taxon>
        <taxon>Arthropoda</taxon>
        <taxon>Hexapoda</taxon>
        <taxon>Insecta</taxon>
        <taxon>Pterygota</taxon>
        <taxon>Neoptera</taxon>
        <taxon>Endopterygota</taxon>
        <taxon>Hymenoptera</taxon>
        <taxon>Apocrita</taxon>
        <taxon>Aculeata</taxon>
        <taxon>Apoidea</taxon>
        <taxon>Anthophila</taxon>
        <taxon>Apidae</taxon>
        <taxon>Melipona</taxon>
    </lineage>
</organism>
<reference evidence="1 2" key="1">
    <citation type="submission" date="2015-07" db="EMBL/GenBank/DDBJ databases">
        <title>The genome of Melipona quadrifasciata.</title>
        <authorList>
            <person name="Pan H."/>
            <person name="Kapheim K."/>
        </authorList>
    </citation>
    <scope>NUCLEOTIDE SEQUENCE [LARGE SCALE GENOMIC DNA]</scope>
    <source>
        <strain evidence="1">0111107301</strain>
        <tissue evidence="1">Whole body</tissue>
    </source>
</reference>
<keyword evidence="2" id="KW-1185">Reference proteome</keyword>
<dbReference type="AlphaFoldDB" id="A0A0M8ZQP3"/>